<keyword evidence="2" id="KW-0689">Ribosomal protein</keyword>
<dbReference type="SUPFAM" id="SSF53137">
    <property type="entry name" value="Translational machinery components"/>
    <property type="match status" value="1"/>
</dbReference>
<dbReference type="Gene3D" id="3.30.420.80">
    <property type="entry name" value="Ribosomal protein S11"/>
    <property type="match status" value="1"/>
</dbReference>
<keyword evidence="9" id="KW-0812">Transmembrane</keyword>
<feature type="transmembrane region" description="Helical" evidence="9">
    <location>
        <begin position="12"/>
        <end position="30"/>
    </location>
</feature>
<dbReference type="Pfam" id="PF00411">
    <property type="entry name" value="Ribosomal_S11"/>
    <property type="match status" value="1"/>
</dbReference>
<evidence type="ECO:0000313" key="10">
    <source>
        <dbReference type="Ensembl" id="ENSGEVP00005003680.1"/>
    </source>
</evidence>
<evidence type="ECO:0000256" key="5">
    <source>
        <dbReference type="ARBA" id="ARBA00044343"/>
    </source>
</evidence>
<feature type="compositionally biased region" description="Basic residues" evidence="8">
    <location>
        <begin position="125"/>
        <end position="134"/>
    </location>
</feature>
<comment type="similarity">
    <text evidence="1">Belongs to the universal ribosomal protein uS11 family.</text>
</comment>
<dbReference type="GO" id="GO:0022627">
    <property type="term" value="C:cytosolic small ribosomal subunit"/>
    <property type="evidence" value="ECO:0007669"/>
    <property type="project" value="UniProtKB-ARBA"/>
</dbReference>
<dbReference type="Proteomes" id="UP000694390">
    <property type="component" value="Unassembled WGS sequence"/>
</dbReference>
<dbReference type="OrthoDB" id="1677536at2759"/>
<keyword evidence="3" id="KW-0687">Ribonucleoprotein</keyword>
<evidence type="ECO:0000256" key="7">
    <source>
        <dbReference type="ARBA" id="ARBA00046547"/>
    </source>
</evidence>
<evidence type="ECO:0000256" key="9">
    <source>
        <dbReference type="SAM" id="Phobius"/>
    </source>
</evidence>
<keyword evidence="9" id="KW-0472">Membrane</keyword>
<proteinExistence type="inferred from homology"/>
<evidence type="ECO:0000256" key="6">
    <source>
        <dbReference type="ARBA" id="ARBA00045441"/>
    </source>
</evidence>
<protein>
    <recommendedName>
        <fullName evidence="4">Small ribosomal subunit protein uS11</fullName>
    </recommendedName>
    <alternativeName>
        <fullName evidence="5">40S ribosomal protein S14</fullName>
    </alternativeName>
</protein>
<reference evidence="10" key="1">
    <citation type="submission" date="2025-08" db="UniProtKB">
        <authorList>
            <consortium name="Ensembl"/>
        </authorList>
    </citation>
    <scope>IDENTIFICATION</scope>
</reference>
<organism evidence="10 11">
    <name type="scientific">Gopherus evgoodei</name>
    <name type="common">Goodes thornscrub tortoise</name>
    <dbReference type="NCBI Taxonomy" id="1825980"/>
    <lineage>
        <taxon>Eukaryota</taxon>
        <taxon>Metazoa</taxon>
        <taxon>Chordata</taxon>
        <taxon>Craniata</taxon>
        <taxon>Vertebrata</taxon>
        <taxon>Euteleostomi</taxon>
        <taxon>Archelosauria</taxon>
        <taxon>Testudinata</taxon>
        <taxon>Testudines</taxon>
        <taxon>Cryptodira</taxon>
        <taxon>Durocryptodira</taxon>
        <taxon>Testudinoidea</taxon>
        <taxon>Testudinidae</taxon>
        <taxon>Gopherus</taxon>
    </lineage>
</organism>
<evidence type="ECO:0000256" key="2">
    <source>
        <dbReference type="ARBA" id="ARBA00022980"/>
    </source>
</evidence>
<comment type="function">
    <text evidence="6">Component of the small ribosomal subunit. The ribosome is a large ribonucleoprotein complex responsible for the synthesis of proteins in the cell. Part of the small subunit (SSU) processome, first precursor of the small eukaryotic ribosomal subunit. During the assembly of the SSU processome in the nucleolus, many ribosome biogenesis factors, an RNA chaperone and ribosomal proteins associate with the nascent pre-rRNA and work in concert to generate RNA folding, modifications, rearrangements and cleavage as well as targeted degradation of pre-ribosomal RNA by the RNA exosome.</text>
</comment>
<evidence type="ECO:0000256" key="1">
    <source>
        <dbReference type="ARBA" id="ARBA00006194"/>
    </source>
</evidence>
<dbReference type="InterPro" id="IPR036967">
    <property type="entry name" value="Ribosomal_uS11_sf"/>
</dbReference>
<evidence type="ECO:0000313" key="11">
    <source>
        <dbReference type="Proteomes" id="UP000694390"/>
    </source>
</evidence>
<keyword evidence="9" id="KW-1133">Transmembrane helix</keyword>
<sequence length="134" mass="14646">MLNDFSSWLNSKILGAGMFSICFYTLVPALHIKETICQVTGGMKVKADIDESLPYAAMFAAQDVAQRCKKLSITAFHIKLRAISGNRTKTPEPDAQSALRALAHSGMKTGHIEDVTPIPSESTHRKGGRRGHHL</sequence>
<dbReference type="PANTHER" id="PTHR11759">
    <property type="entry name" value="40S RIBOSOMAL PROTEIN S14/30S RIBOSOMAL PROTEIN S11"/>
    <property type="match status" value="1"/>
</dbReference>
<dbReference type="GO" id="GO:0003735">
    <property type="term" value="F:structural constituent of ribosome"/>
    <property type="evidence" value="ECO:0007669"/>
    <property type="project" value="InterPro"/>
</dbReference>
<name>A0A8C4VMZ3_9SAUR</name>
<feature type="region of interest" description="Disordered" evidence="8">
    <location>
        <begin position="110"/>
        <end position="134"/>
    </location>
</feature>
<dbReference type="InterPro" id="IPR001971">
    <property type="entry name" value="Ribosomal_uS11"/>
</dbReference>
<keyword evidence="11" id="KW-1185">Reference proteome</keyword>
<accession>A0A8C4VMZ3</accession>
<dbReference type="AlphaFoldDB" id="A0A8C4VMZ3"/>
<evidence type="ECO:0000256" key="4">
    <source>
        <dbReference type="ARBA" id="ARBA00035160"/>
    </source>
</evidence>
<reference evidence="10" key="2">
    <citation type="submission" date="2025-09" db="UniProtKB">
        <authorList>
            <consortium name="Ensembl"/>
        </authorList>
    </citation>
    <scope>IDENTIFICATION</scope>
</reference>
<evidence type="ECO:0000256" key="8">
    <source>
        <dbReference type="SAM" id="MobiDB-lite"/>
    </source>
</evidence>
<dbReference type="GeneTree" id="ENSGT00390000000703"/>
<dbReference type="Ensembl" id="ENSGEVT00005003843.1">
    <property type="protein sequence ID" value="ENSGEVP00005003680.1"/>
    <property type="gene ID" value="ENSGEVG00005002661.1"/>
</dbReference>
<comment type="subunit">
    <text evidence="7">Component of the small ribosomal subunit. Part of the small subunit (SSU) processome, composed of more than 70 proteins and the RNA chaperone small nucleolar RNA (snoRNA) U3.</text>
</comment>
<dbReference type="GO" id="GO:0006412">
    <property type="term" value="P:translation"/>
    <property type="evidence" value="ECO:0007669"/>
    <property type="project" value="InterPro"/>
</dbReference>
<evidence type="ECO:0000256" key="3">
    <source>
        <dbReference type="ARBA" id="ARBA00023274"/>
    </source>
</evidence>
<dbReference type="FunFam" id="3.30.420.80:FF:000018">
    <property type="entry name" value="40S ribosomal protein S14"/>
    <property type="match status" value="1"/>
</dbReference>